<accession>A0A0T9UHC2</accession>
<dbReference type="SUPFAM" id="SSF55729">
    <property type="entry name" value="Acyl-CoA N-acyltransferases (Nat)"/>
    <property type="match status" value="1"/>
</dbReference>
<dbReference type="Gene3D" id="3.40.630.30">
    <property type="match status" value="1"/>
</dbReference>
<dbReference type="EMBL" id="CQEM01000013">
    <property type="protein sequence ID" value="CNL41743.1"/>
    <property type="molecule type" value="Genomic_DNA"/>
</dbReference>
<dbReference type="GO" id="GO:0016747">
    <property type="term" value="F:acyltransferase activity, transferring groups other than amino-acyl groups"/>
    <property type="evidence" value="ECO:0007669"/>
    <property type="project" value="InterPro"/>
</dbReference>
<keyword evidence="2" id="KW-0808">Transferase</keyword>
<evidence type="ECO:0000313" key="3">
    <source>
        <dbReference type="Proteomes" id="UP000040088"/>
    </source>
</evidence>
<dbReference type="CDD" id="cd04301">
    <property type="entry name" value="NAT_SF"/>
    <property type="match status" value="1"/>
</dbReference>
<dbReference type="Pfam" id="PF13673">
    <property type="entry name" value="Acetyltransf_10"/>
    <property type="match status" value="1"/>
</dbReference>
<dbReference type="InterPro" id="IPR052564">
    <property type="entry name" value="N-acetyltrans/Recomb-assoc"/>
</dbReference>
<evidence type="ECO:0000313" key="2">
    <source>
        <dbReference type="EMBL" id="CNL41743.1"/>
    </source>
</evidence>
<dbReference type="Proteomes" id="UP000040088">
    <property type="component" value="Unassembled WGS sequence"/>
</dbReference>
<keyword evidence="2" id="KW-0012">Acyltransferase</keyword>
<reference evidence="3" key="1">
    <citation type="submission" date="2015-03" db="EMBL/GenBank/DDBJ databases">
        <authorList>
            <consortium name="Pathogen Informatics"/>
        </authorList>
    </citation>
    <scope>NUCLEOTIDE SEQUENCE [LARGE SCALE GENOMIC DNA]</scope>
    <source>
        <strain evidence="3">IP27925</strain>
    </source>
</reference>
<organism evidence="2 3">
    <name type="scientific">Yersinia aleksiciae</name>
    <dbReference type="NCBI Taxonomy" id="263819"/>
    <lineage>
        <taxon>Bacteria</taxon>
        <taxon>Pseudomonadati</taxon>
        <taxon>Pseudomonadota</taxon>
        <taxon>Gammaproteobacteria</taxon>
        <taxon>Enterobacterales</taxon>
        <taxon>Yersiniaceae</taxon>
        <taxon>Yersinia</taxon>
    </lineage>
</organism>
<protein>
    <submittedName>
        <fullName evidence="2">Putative acyltransferase</fullName>
    </submittedName>
</protein>
<dbReference type="AlphaFoldDB" id="A0A0T9UHC2"/>
<dbReference type="PROSITE" id="PS51186">
    <property type="entry name" value="GNAT"/>
    <property type="match status" value="1"/>
</dbReference>
<evidence type="ECO:0000259" key="1">
    <source>
        <dbReference type="PROSITE" id="PS51186"/>
    </source>
</evidence>
<dbReference type="PANTHER" id="PTHR43451">
    <property type="entry name" value="ACETYLTRANSFERASE (GNAT) FAMILY PROTEIN"/>
    <property type="match status" value="1"/>
</dbReference>
<gene>
    <name evidence="2" type="ORF">ERS008460_02801</name>
</gene>
<dbReference type="PANTHER" id="PTHR43451:SF1">
    <property type="entry name" value="ACETYLTRANSFERASE"/>
    <property type="match status" value="1"/>
</dbReference>
<sequence>MKVELISLRKFMVIRQFRLGDEMALFRVFFSAVHEIASRDYTGEQVNAWASADTDSELWAEHIRNLCPFVAEVDNEIVGYADIQPNGYIDHFFVSKAYARQGVGSLLMNRIHEEAGLLGIDELTANVSKTAEPFFVLQDFQTVERRFPVRGGVTLPNVLMRKKLAHRT</sequence>
<dbReference type="InterPro" id="IPR000182">
    <property type="entry name" value="GNAT_dom"/>
</dbReference>
<feature type="domain" description="N-acetyltransferase" evidence="1">
    <location>
        <begin position="12"/>
        <end position="165"/>
    </location>
</feature>
<name>A0A0T9UHC2_YERAE</name>
<dbReference type="InterPro" id="IPR016181">
    <property type="entry name" value="Acyl_CoA_acyltransferase"/>
</dbReference>
<proteinExistence type="predicted"/>